<evidence type="ECO:0000313" key="3">
    <source>
        <dbReference type="Proteomes" id="UP000299102"/>
    </source>
</evidence>
<evidence type="ECO:0000313" key="2">
    <source>
        <dbReference type="EMBL" id="GBP40950.1"/>
    </source>
</evidence>
<dbReference type="AlphaFoldDB" id="A0A4C1VR03"/>
<feature type="region of interest" description="Disordered" evidence="1">
    <location>
        <begin position="124"/>
        <end position="145"/>
    </location>
</feature>
<accession>A0A4C1VR03</accession>
<gene>
    <name evidence="2" type="ORF">EVAR_26031_1</name>
</gene>
<evidence type="ECO:0000256" key="1">
    <source>
        <dbReference type="SAM" id="MobiDB-lite"/>
    </source>
</evidence>
<dbReference type="EMBL" id="BGZK01000390">
    <property type="protein sequence ID" value="GBP40950.1"/>
    <property type="molecule type" value="Genomic_DNA"/>
</dbReference>
<reference evidence="2 3" key="1">
    <citation type="journal article" date="2019" name="Commun. Biol.">
        <title>The bagworm genome reveals a unique fibroin gene that provides high tensile strength.</title>
        <authorList>
            <person name="Kono N."/>
            <person name="Nakamura H."/>
            <person name="Ohtoshi R."/>
            <person name="Tomita M."/>
            <person name="Numata K."/>
            <person name="Arakawa K."/>
        </authorList>
    </citation>
    <scope>NUCLEOTIDE SEQUENCE [LARGE SCALE GENOMIC DNA]</scope>
</reference>
<dbReference type="Proteomes" id="UP000299102">
    <property type="component" value="Unassembled WGS sequence"/>
</dbReference>
<comment type="caution">
    <text evidence="2">The sequence shown here is derived from an EMBL/GenBank/DDBJ whole genome shotgun (WGS) entry which is preliminary data.</text>
</comment>
<keyword evidence="3" id="KW-1185">Reference proteome</keyword>
<proteinExistence type="predicted"/>
<sequence>METSPYSMPESARMSVINIGVKGVLNVSIVTAKRMKLCRRGVCHESVATALNWHAGVNKEELGSFKPAHYIVRRQFRAAEFVRRAVGTRHEVHGAAEDRGNQGTQRFADINKIDVREVVGRATSLSALGTDRPRPLTTEEAQRQH</sequence>
<name>A0A4C1VR03_EUMVA</name>
<organism evidence="2 3">
    <name type="scientific">Eumeta variegata</name>
    <name type="common">Bagworm moth</name>
    <name type="synonym">Eumeta japonica</name>
    <dbReference type="NCBI Taxonomy" id="151549"/>
    <lineage>
        <taxon>Eukaryota</taxon>
        <taxon>Metazoa</taxon>
        <taxon>Ecdysozoa</taxon>
        <taxon>Arthropoda</taxon>
        <taxon>Hexapoda</taxon>
        <taxon>Insecta</taxon>
        <taxon>Pterygota</taxon>
        <taxon>Neoptera</taxon>
        <taxon>Endopterygota</taxon>
        <taxon>Lepidoptera</taxon>
        <taxon>Glossata</taxon>
        <taxon>Ditrysia</taxon>
        <taxon>Tineoidea</taxon>
        <taxon>Psychidae</taxon>
        <taxon>Oiketicinae</taxon>
        <taxon>Eumeta</taxon>
    </lineage>
</organism>
<protein>
    <submittedName>
        <fullName evidence="2">Uncharacterized protein</fullName>
    </submittedName>
</protein>